<organism evidence="2 3">
    <name type="scientific">Trichonephila inaurata madagascariensis</name>
    <dbReference type="NCBI Taxonomy" id="2747483"/>
    <lineage>
        <taxon>Eukaryota</taxon>
        <taxon>Metazoa</taxon>
        <taxon>Ecdysozoa</taxon>
        <taxon>Arthropoda</taxon>
        <taxon>Chelicerata</taxon>
        <taxon>Arachnida</taxon>
        <taxon>Araneae</taxon>
        <taxon>Araneomorphae</taxon>
        <taxon>Entelegynae</taxon>
        <taxon>Araneoidea</taxon>
        <taxon>Nephilidae</taxon>
        <taxon>Trichonephila</taxon>
        <taxon>Trichonephila inaurata</taxon>
    </lineage>
</organism>
<proteinExistence type="predicted"/>
<evidence type="ECO:0000313" key="2">
    <source>
        <dbReference type="EMBL" id="GFY62005.1"/>
    </source>
</evidence>
<evidence type="ECO:0000256" key="1">
    <source>
        <dbReference type="SAM" id="SignalP"/>
    </source>
</evidence>
<comment type="caution">
    <text evidence="2">The sequence shown here is derived from an EMBL/GenBank/DDBJ whole genome shotgun (WGS) entry which is preliminary data.</text>
</comment>
<feature type="chain" id="PRO_5036446990" evidence="1">
    <location>
        <begin position="17"/>
        <end position="37"/>
    </location>
</feature>
<keyword evidence="3" id="KW-1185">Reference proteome</keyword>
<feature type="signal peptide" evidence="1">
    <location>
        <begin position="1"/>
        <end position="16"/>
    </location>
</feature>
<keyword evidence="1" id="KW-0732">Signal</keyword>
<evidence type="ECO:0000313" key="3">
    <source>
        <dbReference type="Proteomes" id="UP000886998"/>
    </source>
</evidence>
<name>A0A8X6XXB0_9ARAC</name>
<reference evidence="2" key="1">
    <citation type="submission" date="2020-08" db="EMBL/GenBank/DDBJ databases">
        <title>Multicomponent nature underlies the extraordinary mechanical properties of spider dragline silk.</title>
        <authorList>
            <person name="Kono N."/>
            <person name="Nakamura H."/>
            <person name="Mori M."/>
            <person name="Yoshida Y."/>
            <person name="Ohtoshi R."/>
            <person name="Malay A.D."/>
            <person name="Moran D.A.P."/>
            <person name="Tomita M."/>
            <person name="Numata K."/>
            <person name="Arakawa K."/>
        </authorList>
    </citation>
    <scope>NUCLEOTIDE SEQUENCE</scope>
</reference>
<dbReference type="Proteomes" id="UP000886998">
    <property type="component" value="Unassembled WGS sequence"/>
</dbReference>
<dbReference type="AlphaFoldDB" id="A0A8X6XXB0"/>
<accession>A0A8X6XXB0</accession>
<sequence length="37" mass="4311">MATVFFIFRSISALLAICWQKSELELPNENSWMDLCC</sequence>
<gene>
    <name evidence="2" type="ORF">TNIN_181001</name>
</gene>
<feature type="non-terminal residue" evidence="2">
    <location>
        <position position="37"/>
    </location>
</feature>
<dbReference type="EMBL" id="BMAV01014012">
    <property type="protein sequence ID" value="GFY62005.1"/>
    <property type="molecule type" value="Genomic_DNA"/>
</dbReference>
<protein>
    <submittedName>
        <fullName evidence="2">Uncharacterized protein</fullName>
    </submittedName>
</protein>